<evidence type="ECO:0000256" key="1">
    <source>
        <dbReference type="SAM" id="Phobius"/>
    </source>
</evidence>
<feature type="transmembrane region" description="Helical" evidence="1">
    <location>
        <begin position="6"/>
        <end position="26"/>
    </location>
</feature>
<evidence type="ECO:0008006" key="3">
    <source>
        <dbReference type="Google" id="ProtNLM"/>
    </source>
</evidence>
<dbReference type="EMBL" id="MN738892">
    <property type="protein sequence ID" value="QHT30117.1"/>
    <property type="molecule type" value="Genomic_DNA"/>
</dbReference>
<evidence type="ECO:0000313" key="2">
    <source>
        <dbReference type="EMBL" id="QHT30117.1"/>
    </source>
</evidence>
<keyword evidence="1" id="KW-0472">Membrane</keyword>
<organism evidence="2">
    <name type="scientific">viral metagenome</name>
    <dbReference type="NCBI Taxonomy" id="1070528"/>
    <lineage>
        <taxon>unclassified sequences</taxon>
        <taxon>metagenomes</taxon>
        <taxon>organismal metagenomes</taxon>
    </lineage>
</organism>
<sequence length="111" mass="11605">MTFQKTVLVIALVLLIISLIVIGLLIKSATLSAKFPPETGKCPDYLKAQLSNGTLTCTNPQNLGTCGNDFVPVGGSDVGSITANCKAAKNCGLTWDGVTDVQNNETGQPYC</sequence>
<dbReference type="AlphaFoldDB" id="A0A6C0EM50"/>
<accession>A0A6C0EM50</accession>
<keyword evidence="1" id="KW-1133">Transmembrane helix</keyword>
<reference evidence="2" key="1">
    <citation type="journal article" date="2020" name="Nature">
        <title>Giant virus diversity and host interactions through global metagenomics.</title>
        <authorList>
            <person name="Schulz F."/>
            <person name="Roux S."/>
            <person name="Paez-Espino D."/>
            <person name="Jungbluth S."/>
            <person name="Walsh D.A."/>
            <person name="Denef V.J."/>
            <person name="McMahon K.D."/>
            <person name="Konstantinidis K.T."/>
            <person name="Eloe-Fadrosh E.A."/>
            <person name="Kyrpides N.C."/>
            <person name="Woyke T."/>
        </authorList>
    </citation>
    <scope>NUCLEOTIDE SEQUENCE</scope>
    <source>
        <strain evidence="2">GVMAG-M-3300009149-34</strain>
    </source>
</reference>
<proteinExistence type="predicted"/>
<protein>
    <recommendedName>
        <fullName evidence="3">CPW-WPC domain-containing protein</fullName>
    </recommendedName>
</protein>
<keyword evidence="1" id="KW-0812">Transmembrane</keyword>
<name>A0A6C0EM50_9ZZZZ</name>